<accession>A0A552WRU5</accession>
<gene>
    <name evidence="2" type="ORF">FJ693_09235</name>
</gene>
<dbReference type="RefSeq" id="WP_143418251.1">
    <property type="nucleotide sequence ID" value="NZ_VJXR01000022.1"/>
</dbReference>
<protein>
    <submittedName>
        <fullName evidence="2">Anti-sigma factor</fullName>
    </submittedName>
</protein>
<comment type="caution">
    <text evidence="2">The sequence shown here is derived from an EMBL/GenBank/DDBJ whole genome shotgun (WGS) entry which is preliminary data.</text>
</comment>
<feature type="region of interest" description="Disordered" evidence="1">
    <location>
        <begin position="73"/>
        <end position="127"/>
    </location>
</feature>
<evidence type="ECO:0000256" key="1">
    <source>
        <dbReference type="SAM" id="MobiDB-lite"/>
    </source>
</evidence>
<feature type="compositionally biased region" description="Low complexity" evidence="1">
    <location>
        <begin position="73"/>
        <end position="110"/>
    </location>
</feature>
<dbReference type="Proteomes" id="UP000318693">
    <property type="component" value="Unassembled WGS sequence"/>
</dbReference>
<name>A0A552WRU5_9MICO</name>
<evidence type="ECO:0000313" key="2">
    <source>
        <dbReference type="EMBL" id="TRW45474.1"/>
    </source>
</evidence>
<reference evidence="2 3" key="1">
    <citation type="submission" date="2019-07" db="EMBL/GenBank/DDBJ databases">
        <title>Georgenia wutianyii sp. nov. and Georgenia *** sp. nov. isolated from plateau pika (Ochotona curzoniae) in the Qinghai-Tibet plateau of China.</title>
        <authorList>
            <person name="Tian Z."/>
        </authorList>
    </citation>
    <scope>NUCLEOTIDE SEQUENCE [LARGE SCALE GENOMIC DNA]</scope>
    <source>
        <strain evidence="2 3">Z446</strain>
    </source>
</reference>
<feature type="compositionally biased region" description="Pro residues" evidence="1">
    <location>
        <begin position="111"/>
        <end position="125"/>
    </location>
</feature>
<dbReference type="EMBL" id="VJXR01000022">
    <property type="protein sequence ID" value="TRW45474.1"/>
    <property type="molecule type" value="Genomic_DNA"/>
</dbReference>
<feature type="region of interest" description="Disordered" evidence="1">
    <location>
        <begin position="250"/>
        <end position="269"/>
    </location>
</feature>
<organism evidence="2 3">
    <name type="scientific">Georgenia yuyongxinii</name>
    <dbReference type="NCBI Taxonomy" id="2589797"/>
    <lineage>
        <taxon>Bacteria</taxon>
        <taxon>Bacillati</taxon>
        <taxon>Actinomycetota</taxon>
        <taxon>Actinomycetes</taxon>
        <taxon>Micrococcales</taxon>
        <taxon>Bogoriellaceae</taxon>
        <taxon>Georgenia</taxon>
    </lineage>
</organism>
<sequence length="269" mass="27435">MTHPDEEVLALMALGEEVGGPEVRDHVSTCAHCSAELASLRRVTHAGRSGATTLERPSDAVWTRIAAELGLPDADSAAPAGPSPVAAAPAEPSPVAAAPAEPSPVAAAPAQPSPVAPAEPPPVAPAPSRWRRRVVWVAAASFLAGIAGTLLVQNLGPDAPSGQVLASAQLQPLPGWQAEGEASVRGVDGRRVLTVDLADVAGEGFREVWLIDTDLQRLVSLGVLAGSEGEFEVPAGLDLAEFAIVDVSEEPMDGDPAHSGDSIVRGELA</sequence>
<proteinExistence type="predicted"/>
<evidence type="ECO:0000313" key="3">
    <source>
        <dbReference type="Proteomes" id="UP000318693"/>
    </source>
</evidence>
<keyword evidence="3" id="KW-1185">Reference proteome</keyword>
<dbReference type="AlphaFoldDB" id="A0A552WRU5"/>